<comment type="caution">
    <text evidence="2">The sequence shown here is derived from an EMBL/GenBank/DDBJ whole genome shotgun (WGS) entry which is preliminary data.</text>
</comment>
<keyword evidence="3" id="KW-1185">Reference proteome</keyword>
<proteinExistence type="predicted"/>
<reference evidence="2" key="1">
    <citation type="submission" date="2021-11" db="EMBL/GenBank/DDBJ databases">
        <title>Streptomyces corallinus and Kineosporia corallina sp. nov., two new coral-derived marine actinobacteria.</title>
        <authorList>
            <person name="Buangrab K."/>
            <person name="Sutthacheep M."/>
            <person name="Yeemin T."/>
            <person name="Harunari E."/>
            <person name="Igarashi Y."/>
            <person name="Sripreechasak P."/>
            <person name="Kanchanasin P."/>
            <person name="Tanasupawat S."/>
            <person name="Phongsopitanun W."/>
        </authorList>
    </citation>
    <scope>NUCLEOTIDE SEQUENCE</scope>
    <source>
        <strain evidence="2">JCM 31032</strain>
    </source>
</reference>
<dbReference type="AlphaFoldDB" id="A0A9X1NI62"/>
<evidence type="ECO:0000313" key="2">
    <source>
        <dbReference type="EMBL" id="MCD5313701.1"/>
    </source>
</evidence>
<accession>A0A9X1NI62</accession>
<name>A0A9X1NI62_9ACTN</name>
<dbReference type="RefSeq" id="WP_231445149.1">
    <property type="nucleotide sequence ID" value="NZ_JAJOMB010000012.1"/>
</dbReference>
<dbReference type="InterPro" id="IPR036286">
    <property type="entry name" value="LexA/Signal_pep-like_sf"/>
</dbReference>
<sequence length="120" mass="13222">MSGDGFRPLLPVGQVLVRGRSMEPHLRDGDRLVVRWDRAAVRAARPGAVAVVRLPGGRPLSVKRLAFREQDAWWVERDNPAEGVDSWQVGAVPDADVLAIALFRLWPDPGKITAPRRAQG</sequence>
<evidence type="ECO:0000259" key="1">
    <source>
        <dbReference type="Pfam" id="PF00717"/>
    </source>
</evidence>
<dbReference type="InterPro" id="IPR015927">
    <property type="entry name" value="Peptidase_S24_S26A/B/C"/>
</dbReference>
<dbReference type="SUPFAM" id="SSF51306">
    <property type="entry name" value="LexA/Signal peptidase"/>
    <property type="match status" value="1"/>
</dbReference>
<dbReference type="Proteomes" id="UP001138997">
    <property type="component" value="Unassembled WGS sequence"/>
</dbReference>
<protein>
    <recommendedName>
        <fullName evidence="1">Peptidase S24/S26A/S26B/S26C domain-containing protein</fullName>
    </recommendedName>
</protein>
<organism evidence="2 3">
    <name type="scientific">Kineosporia babensis</name>
    <dbReference type="NCBI Taxonomy" id="499548"/>
    <lineage>
        <taxon>Bacteria</taxon>
        <taxon>Bacillati</taxon>
        <taxon>Actinomycetota</taxon>
        <taxon>Actinomycetes</taxon>
        <taxon>Kineosporiales</taxon>
        <taxon>Kineosporiaceae</taxon>
        <taxon>Kineosporia</taxon>
    </lineage>
</organism>
<dbReference type="CDD" id="cd06529">
    <property type="entry name" value="S24_LexA-like"/>
    <property type="match status" value="1"/>
</dbReference>
<dbReference type="EMBL" id="JAJOMB010000012">
    <property type="protein sequence ID" value="MCD5313701.1"/>
    <property type="molecule type" value="Genomic_DNA"/>
</dbReference>
<dbReference type="Pfam" id="PF00717">
    <property type="entry name" value="Peptidase_S24"/>
    <property type="match status" value="1"/>
</dbReference>
<gene>
    <name evidence="2" type="ORF">LR394_22595</name>
</gene>
<dbReference type="InterPro" id="IPR039418">
    <property type="entry name" value="LexA-like"/>
</dbReference>
<dbReference type="Gene3D" id="2.10.109.10">
    <property type="entry name" value="Umud Fragment, subunit A"/>
    <property type="match status" value="1"/>
</dbReference>
<feature type="domain" description="Peptidase S24/S26A/S26B/S26C" evidence="1">
    <location>
        <begin position="16"/>
        <end position="81"/>
    </location>
</feature>
<evidence type="ECO:0000313" key="3">
    <source>
        <dbReference type="Proteomes" id="UP001138997"/>
    </source>
</evidence>